<dbReference type="EC" id="3.1.3.15" evidence="3 8"/>
<dbReference type="PANTHER" id="PTHR21039">
    <property type="entry name" value="HISTIDINOL PHOSPHATASE-RELATED"/>
    <property type="match status" value="1"/>
</dbReference>
<protein>
    <recommendedName>
        <fullName evidence="3 8">Histidinol-phosphatase</fullName>
        <shortName evidence="8">HolPase</shortName>
        <ecNumber evidence="3 8">3.1.3.15</ecNumber>
    </recommendedName>
</protein>
<evidence type="ECO:0000256" key="5">
    <source>
        <dbReference type="ARBA" id="ARBA00022801"/>
    </source>
</evidence>
<dbReference type="RefSeq" id="WP_066413134.1">
    <property type="nucleotide sequence ID" value="NZ_CP018866.1"/>
</dbReference>
<evidence type="ECO:0000256" key="3">
    <source>
        <dbReference type="ARBA" id="ARBA00013085"/>
    </source>
</evidence>
<dbReference type="CDD" id="cd12110">
    <property type="entry name" value="PHP_HisPPase_Hisj_like"/>
    <property type="match status" value="1"/>
</dbReference>
<dbReference type="Gene3D" id="3.20.20.140">
    <property type="entry name" value="Metal-dependent hydrolases"/>
    <property type="match status" value="1"/>
</dbReference>
<dbReference type="GO" id="GO:0004401">
    <property type="term" value="F:histidinol-phosphatase activity"/>
    <property type="evidence" value="ECO:0007669"/>
    <property type="project" value="UniProtKB-UniRule"/>
</dbReference>
<evidence type="ECO:0000256" key="6">
    <source>
        <dbReference type="ARBA" id="ARBA00023102"/>
    </source>
</evidence>
<dbReference type="InterPro" id="IPR004013">
    <property type="entry name" value="PHP_dom"/>
</dbReference>
<proteinExistence type="inferred from homology"/>
<dbReference type="UniPathway" id="UPA00031">
    <property type="reaction ID" value="UER00013"/>
</dbReference>
<feature type="domain" description="PHP" evidence="9">
    <location>
        <begin position="3"/>
        <end position="212"/>
    </location>
</feature>
<dbReference type="Pfam" id="PF02811">
    <property type="entry name" value="PHP"/>
    <property type="match status" value="1"/>
</dbReference>
<dbReference type="Proteomes" id="UP000215224">
    <property type="component" value="Chromosome"/>
</dbReference>
<evidence type="ECO:0000313" key="10">
    <source>
        <dbReference type="EMBL" id="AST92864.1"/>
    </source>
</evidence>
<keyword evidence="6 8" id="KW-0368">Histidine biosynthesis</keyword>
<dbReference type="NCBIfam" id="TIGR01856">
    <property type="entry name" value="hisJ_fam"/>
    <property type="match status" value="1"/>
</dbReference>
<comment type="catalytic activity">
    <reaction evidence="7 8">
        <text>L-histidinol phosphate + H2O = L-histidinol + phosphate</text>
        <dbReference type="Rhea" id="RHEA:14465"/>
        <dbReference type="ChEBI" id="CHEBI:15377"/>
        <dbReference type="ChEBI" id="CHEBI:43474"/>
        <dbReference type="ChEBI" id="CHEBI:57699"/>
        <dbReference type="ChEBI" id="CHEBI:57980"/>
        <dbReference type="EC" id="3.1.3.15"/>
    </reaction>
</comment>
<evidence type="ECO:0000259" key="9">
    <source>
        <dbReference type="Pfam" id="PF02811"/>
    </source>
</evidence>
<evidence type="ECO:0000256" key="7">
    <source>
        <dbReference type="ARBA" id="ARBA00049158"/>
    </source>
</evidence>
<keyword evidence="5 8" id="KW-0378">Hydrolase</keyword>
<name>A0A223KU48_9BACI</name>
<dbReference type="NCBIfam" id="NF005996">
    <property type="entry name" value="PRK08123.1"/>
    <property type="match status" value="1"/>
</dbReference>
<reference evidence="10 11" key="1">
    <citation type="submission" date="2016-12" db="EMBL/GenBank/DDBJ databases">
        <title>The whole genome sequencing and assembly of Bacillus cohnii DSM 6307T strain.</title>
        <authorList>
            <person name="Lee Y.-J."/>
            <person name="Yi H."/>
            <person name="Bahn Y.-S."/>
            <person name="Kim J.F."/>
            <person name="Lee D.-W."/>
        </authorList>
    </citation>
    <scope>NUCLEOTIDE SEQUENCE [LARGE SCALE GENOMIC DNA]</scope>
    <source>
        <strain evidence="10 11">DSM 6307</strain>
    </source>
</reference>
<dbReference type="SUPFAM" id="SSF89550">
    <property type="entry name" value="PHP domain-like"/>
    <property type="match status" value="1"/>
</dbReference>
<gene>
    <name evidence="10" type="ORF">BC6307_17010</name>
</gene>
<comment type="pathway">
    <text evidence="1 8">Amino-acid biosynthesis; L-histidine biosynthesis; L-histidine from 5-phospho-alpha-D-ribose 1-diphosphate: step 8/9.</text>
</comment>
<dbReference type="PANTHER" id="PTHR21039:SF0">
    <property type="entry name" value="HISTIDINOL-PHOSPHATASE"/>
    <property type="match status" value="1"/>
</dbReference>
<dbReference type="GO" id="GO:0000105">
    <property type="term" value="P:L-histidine biosynthetic process"/>
    <property type="evidence" value="ECO:0007669"/>
    <property type="project" value="UniProtKB-UniRule"/>
</dbReference>
<accession>A0A223KU48</accession>
<dbReference type="AlphaFoldDB" id="A0A223KU48"/>
<dbReference type="InterPro" id="IPR016195">
    <property type="entry name" value="Pol/histidinol_Pase-like"/>
</dbReference>
<evidence type="ECO:0000313" key="11">
    <source>
        <dbReference type="Proteomes" id="UP000215224"/>
    </source>
</evidence>
<dbReference type="GO" id="GO:0005737">
    <property type="term" value="C:cytoplasm"/>
    <property type="evidence" value="ECO:0007669"/>
    <property type="project" value="TreeGrafter"/>
</dbReference>
<organism evidence="10 11">
    <name type="scientific">Sutcliffiella cohnii</name>
    <dbReference type="NCBI Taxonomy" id="33932"/>
    <lineage>
        <taxon>Bacteria</taxon>
        <taxon>Bacillati</taxon>
        <taxon>Bacillota</taxon>
        <taxon>Bacilli</taxon>
        <taxon>Bacillales</taxon>
        <taxon>Bacillaceae</taxon>
        <taxon>Sutcliffiella</taxon>
    </lineage>
</organism>
<evidence type="ECO:0000256" key="8">
    <source>
        <dbReference type="RuleBase" id="RU366003"/>
    </source>
</evidence>
<dbReference type="STRING" id="1314751.GCA_001591425_01086"/>
<evidence type="ECO:0000256" key="4">
    <source>
        <dbReference type="ARBA" id="ARBA00022605"/>
    </source>
</evidence>
<dbReference type="InterPro" id="IPR010140">
    <property type="entry name" value="Histidinol_P_phosphatase_HisJ"/>
</dbReference>
<evidence type="ECO:0000256" key="2">
    <source>
        <dbReference type="ARBA" id="ARBA00009152"/>
    </source>
</evidence>
<keyword evidence="11" id="KW-1185">Reference proteome</keyword>
<evidence type="ECO:0000256" key="1">
    <source>
        <dbReference type="ARBA" id="ARBA00004970"/>
    </source>
</evidence>
<dbReference type="EMBL" id="CP018866">
    <property type="protein sequence ID" value="AST92864.1"/>
    <property type="molecule type" value="Genomic_DNA"/>
</dbReference>
<sequence>MRDQHVHSPYCPHGSTDTLEAYVHNAKKHNLREISFTEHAPLPQGFIDPTPLKDSAMSWSDLPQYLKDVQLIKEKYKRDIKVNVGLEIDYIEGFEHETRAFLDEYGLLLDDSILSVHFIKKENNYYCIDYSEDNFHTIIQQYGNIRFVYDKYFDTLKKSILSDLGPYKPTRIGHITLVEKFKKKYPAPFELSSYSNTILDLIVQKKYSLDYNGAGIVKPLCGETYPPLSIATEAAKRKIPLIYGSDAHSAKDLMQGYEFINSNLLIEN</sequence>
<dbReference type="KEGG" id="bcoh:BC6307_17010"/>
<comment type="similarity">
    <text evidence="2 8">Belongs to the PHP hydrolase family. HisK subfamily.</text>
</comment>
<keyword evidence="4 8" id="KW-0028">Amino-acid biosynthesis</keyword>